<sequence length="519" mass="58351">MKTLLPALLLSSLILFQSCATILGTKKQTVELRTEDETAEVYTADTLLAAGASTNLSLEKSFDTKQVIVKKDGFEDKYYCVVASKRSPLYFLSWFPFVVVLAPFYDYGIKSYKYDFKSRALAPSTQKSKYRSDDDKYILVNDVSINLTKDSLSETIQLLNSYKRFGYQLREKRYDVNEHHGIILDDDIEVSNTVFSTILNEYLKDRNFTDSTKNILNNNTNTLYLDAEINSLSLTRIVYSTNTPRFFIGDIGITWTVKDIYKKELFSFTDEVRTDEIANPFVDDDKKNYFFRNALSKSLINLLETEDYFNVSKIIVESEEKEAFFVSKPAQLIDNNIGNALKATVTVKTKDGHGSGFFINNEGYLLTNYHVVAGVEKEDLTVILNNGEEHQAKVIRQSEFDDLALLKIEHQNTYSFNLEGEQTGSIGDEIFAIGTPNAIELGQSLSKGIISGKRKNDNEQTYFQTDASVNHGNSGGALVLKSGELIGIVNAKLVGIGIEGIGFAIEIKRAVKSLNLKYN</sequence>
<gene>
    <name evidence="2" type="ORF">CW751_06255</name>
</gene>
<keyword evidence="3" id="KW-1185">Reference proteome</keyword>
<dbReference type="OrthoDB" id="9766361at2"/>
<dbReference type="SUPFAM" id="SSF50494">
    <property type="entry name" value="Trypsin-like serine proteases"/>
    <property type="match status" value="1"/>
</dbReference>
<dbReference type="PROSITE" id="PS51257">
    <property type="entry name" value="PROKAR_LIPOPROTEIN"/>
    <property type="match status" value="1"/>
</dbReference>
<dbReference type="GO" id="GO:0004252">
    <property type="term" value="F:serine-type endopeptidase activity"/>
    <property type="evidence" value="ECO:0007669"/>
    <property type="project" value="InterPro"/>
</dbReference>
<evidence type="ECO:0000256" key="1">
    <source>
        <dbReference type="SAM" id="SignalP"/>
    </source>
</evidence>
<dbReference type="InterPro" id="IPR001940">
    <property type="entry name" value="Peptidase_S1C"/>
</dbReference>
<dbReference type="Gene3D" id="2.40.10.120">
    <property type="match status" value="1"/>
</dbReference>
<feature type="signal peptide" evidence="1">
    <location>
        <begin position="1"/>
        <end position="20"/>
    </location>
</feature>
<evidence type="ECO:0000313" key="2">
    <source>
        <dbReference type="EMBL" id="PKR81184.1"/>
    </source>
</evidence>
<dbReference type="EMBL" id="PJNI01000005">
    <property type="protein sequence ID" value="PKR81184.1"/>
    <property type="molecule type" value="Genomic_DNA"/>
</dbReference>
<evidence type="ECO:0000313" key="3">
    <source>
        <dbReference type="Proteomes" id="UP000236654"/>
    </source>
</evidence>
<protein>
    <recommendedName>
        <fullName evidence="4">PEGA domain-containing protein</fullName>
    </recommendedName>
</protein>
<dbReference type="InterPro" id="IPR009003">
    <property type="entry name" value="Peptidase_S1_PA"/>
</dbReference>
<dbReference type="AlphaFoldDB" id="A0A2I0R3M9"/>
<proteinExistence type="predicted"/>
<accession>A0A2I0R3M9</accession>
<dbReference type="PANTHER" id="PTHR43019:SF62">
    <property type="entry name" value="SERINE ENDOPROTEASE DEGS"/>
    <property type="match status" value="1"/>
</dbReference>
<reference evidence="2 3" key="1">
    <citation type="submission" date="2017-12" db="EMBL/GenBank/DDBJ databases">
        <title>The draft genome sequence of Brumimicrobium saltpan LHR20.</title>
        <authorList>
            <person name="Do Z.-J."/>
            <person name="Luo H.-R."/>
        </authorList>
    </citation>
    <scope>NUCLEOTIDE SEQUENCE [LARGE SCALE GENOMIC DNA]</scope>
    <source>
        <strain evidence="2 3">LHR20</strain>
    </source>
</reference>
<dbReference type="PANTHER" id="PTHR43019">
    <property type="entry name" value="SERINE ENDOPROTEASE DEGS"/>
    <property type="match status" value="1"/>
</dbReference>
<dbReference type="GO" id="GO:0006508">
    <property type="term" value="P:proteolysis"/>
    <property type="evidence" value="ECO:0007669"/>
    <property type="project" value="InterPro"/>
</dbReference>
<evidence type="ECO:0008006" key="4">
    <source>
        <dbReference type="Google" id="ProtNLM"/>
    </source>
</evidence>
<keyword evidence="1" id="KW-0732">Signal</keyword>
<feature type="chain" id="PRO_5014152880" description="PEGA domain-containing protein" evidence="1">
    <location>
        <begin position="21"/>
        <end position="519"/>
    </location>
</feature>
<dbReference type="RefSeq" id="WP_101334144.1">
    <property type="nucleotide sequence ID" value="NZ_PJNI01000005.1"/>
</dbReference>
<dbReference type="PRINTS" id="PR00834">
    <property type="entry name" value="PROTEASES2C"/>
</dbReference>
<dbReference type="Proteomes" id="UP000236654">
    <property type="component" value="Unassembled WGS sequence"/>
</dbReference>
<name>A0A2I0R3M9_9FLAO</name>
<organism evidence="2 3">
    <name type="scientific">Brumimicrobium salinarum</name>
    <dbReference type="NCBI Taxonomy" id="2058658"/>
    <lineage>
        <taxon>Bacteria</taxon>
        <taxon>Pseudomonadati</taxon>
        <taxon>Bacteroidota</taxon>
        <taxon>Flavobacteriia</taxon>
        <taxon>Flavobacteriales</taxon>
        <taxon>Crocinitomicaceae</taxon>
        <taxon>Brumimicrobium</taxon>
    </lineage>
</organism>
<comment type="caution">
    <text evidence="2">The sequence shown here is derived from an EMBL/GenBank/DDBJ whole genome shotgun (WGS) entry which is preliminary data.</text>
</comment>
<dbReference type="Pfam" id="PF13365">
    <property type="entry name" value="Trypsin_2"/>
    <property type="match status" value="1"/>
</dbReference>